<feature type="domain" description="M23ase beta-sheet core" evidence="2">
    <location>
        <begin position="94"/>
        <end position="191"/>
    </location>
</feature>
<dbReference type="CDD" id="cd12797">
    <property type="entry name" value="M23_peptidase"/>
    <property type="match status" value="1"/>
</dbReference>
<dbReference type="InterPro" id="IPR016047">
    <property type="entry name" value="M23ase_b-sheet_dom"/>
</dbReference>
<name>A0ABW3B215_9FLAO</name>
<dbReference type="SUPFAM" id="SSF51261">
    <property type="entry name" value="Duplicated hybrid motif"/>
    <property type="match status" value="1"/>
</dbReference>
<dbReference type="PANTHER" id="PTHR21666:SF289">
    <property type="entry name" value="L-ALA--D-GLU ENDOPEPTIDASE"/>
    <property type="match status" value="1"/>
</dbReference>
<proteinExistence type="predicted"/>
<dbReference type="Pfam" id="PF01551">
    <property type="entry name" value="Peptidase_M23"/>
    <property type="match status" value="1"/>
</dbReference>
<evidence type="ECO:0000313" key="3">
    <source>
        <dbReference type="EMBL" id="MFD0797049.1"/>
    </source>
</evidence>
<protein>
    <submittedName>
        <fullName evidence="3">Peptidoglycan DD-metalloendopeptidase family protein</fullName>
    </submittedName>
</protein>
<organism evidence="3 4">
    <name type="scientific">Maribacter chungangensis</name>
    <dbReference type="NCBI Taxonomy" id="1069117"/>
    <lineage>
        <taxon>Bacteria</taxon>
        <taxon>Pseudomonadati</taxon>
        <taxon>Bacteroidota</taxon>
        <taxon>Flavobacteriia</taxon>
        <taxon>Flavobacteriales</taxon>
        <taxon>Flavobacteriaceae</taxon>
        <taxon>Maribacter</taxon>
    </lineage>
</organism>
<dbReference type="EMBL" id="JBHTHY010000003">
    <property type="protein sequence ID" value="MFD0797049.1"/>
    <property type="molecule type" value="Genomic_DNA"/>
</dbReference>
<dbReference type="PANTHER" id="PTHR21666">
    <property type="entry name" value="PEPTIDASE-RELATED"/>
    <property type="match status" value="1"/>
</dbReference>
<dbReference type="Proteomes" id="UP001597012">
    <property type="component" value="Unassembled WGS sequence"/>
</dbReference>
<keyword evidence="4" id="KW-1185">Reference proteome</keyword>
<dbReference type="InterPro" id="IPR050570">
    <property type="entry name" value="Cell_wall_metabolism_enzyme"/>
</dbReference>
<evidence type="ECO:0000256" key="1">
    <source>
        <dbReference type="ARBA" id="ARBA00022729"/>
    </source>
</evidence>
<evidence type="ECO:0000259" key="2">
    <source>
        <dbReference type="Pfam" id="PF01551"/>
    </source>
</evidence>
<dbReference type="InterPro" id="IPR011055">
    <property type="entry name" value="Dup_hybrid_motif"/>
</dbReference>
<accession>A0ABW3B215</accession>
<sequence length="227" mass="24822">MKSFLEVLSSYTKHPIAILDNAIPLENYKPLDLSVSNIDLKAIDITDPIACEQYINDLLEGSHGNVAYGGYLEQRNLYADKAGFSGSPDAKRNIHLGVDYWCAAGTKVIVPISGTVHSFKNNNTSGDYGPTIILAHKLKGYRFYTLYGHLSVESLDGLEIGKQFDAGTVLGTLGTADINVNYAPHLHFQLVQDIGGYFGDYPGVCALTDLEYYKKNCPDPNLLLNIG</sequence>
<gene>
    <name evidence="3" type="ORF">ACFQZJ_06230</name>
</gene>
<keyword evidence="1" id="KW-0732">Signal</keyword>
<dbReference type="Gene3D" id="2.70.70.10">
    <property type="entry name" value="Glucose Permease (Domain IIA)"/>
    <property type="match status" value="1"/>
</dbReference>
<reference evidence="4" key="1">
    <citation type="journal article" date="2019" name="Int. J. Syst. Evol. Microbiol.">
        <title>The Global Catalogue of Microorganisms (GCM) 10K type strain sequencing project: providing services to taxonomists for standard genome sequencing and annotation.</title>
        <authorList>
            <consortium name="The Broad Institute Genomics Platform"/>
            <consortium name="The Broad Institute Genome Sequencing Center for Infectious Disease"/>
            <person name="Wu L."/>
            <person name="Ma J."/>
        </authorList>
    </citation>
    <scope>NUCLEOTIDE SEQUENCE [LARGE SCALE GENOMIC DNA]</scope>
    <source>
        <strain evidence="4">CCUG 61948</strain>
    </source>
</reference>
<comment type="caution">
    <text evidence="3">The sequence shown here is derived from an EMBL/GenBank/DDBJ whole genome shotgun (WGS) entry which is preliminary data.</text>
</comment>
<evidence type="ECO:0000313" key="4">
    <source>
        <dbReference type="Proteomes" id="UP001597012"/>
    </source>
</evidence>
<dbReference type="RefSeq" id="WP_379933086.1">
    <property type="nucleotide sequence ID" value="NZ_JBHTHY010000003.1"/>
</dbReference>